<reference evidence="2" key="1">
    <citation type="submission" date="2021-01" db="EMBL/GenBank/DDBJ databases">
        <authorList>
            <person name="Corre E."/>
            <person name="Pelletier E."/>
            <person name="Niang G."/>
            <person name="Scheremetjew M."/>
            <person name="Finn R."/>
            <person name="Kale V."/>
            <person name="Holt S."/>
            <person name="Cochrane G."/>
            <person name="Meng A."/>
            <person name="Brown T."/>
            <person name="Cohen L."/>
        </authorList>
    </citation>
    <scope>NUCLEOTIDE SEQUENCE</scope>
    <source>
        <strain evidence="2">CCAP 1951/1</strain>
    </source>
</reference>
<sequence length="366" mass="39327">MSTATERALKRLSEQQARRFRKLCRKRRGDLGFCRWAQGRGGYLFTPALRFDAAGALYARTAIPFIDSSDDRAARHVDAPNCLVSIPMSTSLGITHDDAAPDVSAANAMGSSGATPADRTIGECLALTRSVIAASLDDTSPSHPFARAFVRRSVERAAALSNAQDGLGLLDDDFVDDADVDDADAAMDQEDSDSDTSSTRPPSLLDGAVYCNDRSNREHPAVSVFAERVQRAADAYAQSAVEGVVSLVHPVLAGVLGATVVDHPLPFELVPFADRVTPARDDDDANVELGAFIDLSWQPHFEFSATRDIAAGEHLRVNLHRPVSGAPPPGRDPPPFVTTGTAWEPLSREEQLWVRFGLTPARPGSL</sequence>
<organism evidence="2">
    <name type="scientific">Neobodo designis</name>
    <name type="common">Flagellated protozoan</name>
    <name type="synonym">Bodo designis</name>
    <dbReference type="NCBI Taxonomy" id="312471"/>
    <lineage>
        <taxon>Eukaryota</taxon>
        <taxon>Discoba</taxon>
        <taxon>Euglenozoa</taxon>
        <taxon>Kinetoplastea</taxon>
        <taxon>Metakinetoplastina</taxon>
        <taxon>Neobodonida</taxon>
        <taxon>Neobodo</taxon>
    </lineage>
</organism>
<dbReference type="AlphaFoldDB" id="A0A7S1QSV2"/>
<feature type="compositionally biased region" description="Pro residues" evidence="1">
    <location>
        <begin position="325"/>
        <end position="336"/>
    </location>
</feature>
<accession>A0A7S1QSV2</accession>
<evidence type="ECO:0000256" key="1">
    <source>
        <dbReference type="SAM" id="MobiDB-lite"/>
    </source>
</evidence>
<name>A0A7S1QSV2_NEODS</name>
<feature type="compositionally biased region" description="Acidic residues" evidence="1">
    <location>
        <begin position="185"/>
        <end position="194"/>
    </location>
</feature>
<feature type="region of interest" description="Disordered" evidence="1">
    <location>
        <begin position="320"/>
        <end position="340"/>
    </location>
</feature>
<evidence type="ECO:0000313" key="2">
    <source>
        <dbReference type="EMBL" id="CAD9147038.1"/>
    </source>
</evidence>
<protein>
    <submittedName>
        <fullName evidence="2">Uncharacterized protein</fullName>
    </submittedName>
</protein>
<proteinExistence type="predicted"/>
<dbReference type="EMBL" id="HBGF01046015">
    <property type="protein sequence ID" value="CAD9147038.1"/>
    <property type="molecule type" value="Transcribed_RNA"/>
</dbReference>
<gene>
    <name evidence="2" type="ORF">NDES1114_LOCUS30778</name>
</gene>
<feature type="region of interest" description="Disordered" evidence="1">
    <location>
        <begin position="185"/>
        <end position="205"/>
    </location>
</feature>